<dbReference type="PANTHER" id="PTHR43434:SF1">
    <property type="entry name" value="PHOSPHOGLYCOLATE PHOSPHATASE"/>
    <property type="match status" value="1"/>
</dbReference>
<dbReference type="InterPro" id="IPR041492">
    <property type="entry name" value="HAD_2"/>
</dbReference>
<dbReference type="GO" id="GO:0008967">
    <property type="term" value="F:phosphoglycolate phosphatase activity"/>
    <property type="evidence" value="ECO:0007669"/>
    <property type="project" value="UniProtKB-EC"/>
</dbReference>
<dbReference type="Gene3D" id="1.10.150.240">
    <property type="entry name" value="Putative phosphatase, domain 2"/>
    <property type="match status" value="1"/>
</dbReference>
<dbReference type="OrthoDB" id="9792518at2"/>
<evidence type="ECO:0000256" key="1">
    <source>
        <dbReference type="ARBA" id="ARBA00000830"/>
    </source>
</evidence>
<accession>I0IQU7</accession>
<dbReference type="PATRIC" id="fig|1162668.3.peg.2333"/>
<sequence length="222" mass="24223">MPPLQTLDAVLFDLDGTLVDSFAPILLSFNQTLSELKTDIVLTHQAMLGLVGCSLEDSFRILLPESDVKKASRRFREIYTPLAESQTSLMSGARDILDFLSESKIPAAVVTNKMGEEARIITRSLGICPPALFTLGEGDGFPEKPAPDMILEALSRIGASRENTLFVGDSPWDLHAARAACVPVCLIPTGTHPKKELLSLSPDFLFDDLKTLKKHLESKNTS</sequence>
<name>I0IQU7_LEPFC</name>
<dbReference type="InterPro" id="IPR023198">
    <property type="entry name" value="PGP-like_dom2"/>
</dbReference>
<dbReference type="GO" id="GO:0005829">
    <property type="term" value="C:cytosol"/>
    <property type="evidence" value="ECO:0007669"/>
    <property type="project" value="TreeGrafter"/>
</dbReference>
<evidence type="ECO:0000256" key="2">
    <source>
        <dbReference type="ARBA" id="ARBA00004818"/>
    </source>
</evidence>
<keyword evidence="6" id="KW-1185">Reference proteome</keyword>
<dbReference type="GO" id="GO:0006281">
    <property type="term" value="P:DNA repair"/>
    <property type="evidence" value="ECO:0007669"/>
    <property type="project" value="TreeGrafter"/>
</dbReference>
<dbReference type="InterPro" id="IPR006439">
    <property type="entry name" value="HAD-SF_hydro_IA"/>
</dbReference>
<dbReference type="STRING" id="1162668.LFE_1970"/>
<evidence type="ECO:0000313" key="5">
    <source>
        <dbReference type="EMBL" id="BAM07646.1"/>
    </source>
</evidence>
<dbReference type="PANTHER" id="PTHR43434">
    <property type="entry name" value="PHOSPHOGLYCOLATE PHOSPHATASE"/>
    <property type="match status" value="1"/>
</dbReference>
<dbReference type="Pfam" id="PF13419">
    <property type="entry name" value="HAD_2"/>
    <property type="match status" value="1"/>
</dbReference>
<dbReference type="RefSeq" id="WP_014450130.1">
    <property type="nucleotide sequence ID" value="NC_017094.1"/>
</dbReference>
<keyword evidence="5" id="KW-0378">Hydrolase</keyword>
<evidence type="ECO:0000256" key="3">
    <source>
        <dbReference type="ARBA" id="ARBA00006171"/>
    </source>
</evidence>
<protein>
    <recommendedName>
        <fullName evidence="4">phosphoglycolate phosphatase</fullName>
        <ecNumber evidence="4">3.1.3.18</ecNumber>
    </recommendedName>
</protein>
<organism evidence="5 6">
    <name type="scientific">Leptospirillum ferrooxidans (strain C2-3)</name>
    <dbReference type="NCBI Taxonomy" id="1162668"/>
    <lineage>
        <taxon>Bacteria</taxon>
        <taxon>Pseudomonadati</taxon>
        <taxon>Nitrospirota</taxon>
        <taxon>Nitrospiria</taxon>
        <taxon>Nitrospirales</taxon>
        <taxon>Nitrospiraceae</taxon>
        <taxon>Leptospirillum</taxon>
    </lineage>
</organism>
<dbReference type="EC" id="3.1.3.18" evidence="4"/>
<comment type="pathway">
    <text evidence="2">Organic acid metabolism; glycolate biosynthesis; glycolate from 2-phosphoglycolate: step 1/1.</text>
</comment>
<evidence type="ECO:0000256" key="4">
    <source>
        <dbReference type="ARBA" id="ARBA00013078"/>
    </source>
</evidence>
<dbReference type="SFLD" id="SFLDG01129">
    <property type="entry name" value="C1.5:_HAD__Beta-PGM__Phosphata"/>
    <property type="match status" value="1"/>
</dbReference>
<dbReference type="HOGENOM" id="CLU_045011_19_1_0"/>
<dbReference type="InterPro" id="IPR036412">
    <property type="entry name" value="HAD-like_sf"/>
</dbReference>
<dbReference type="NCBIfam" id="TIGR01549">
    <property type="entry name" value="HAD-SF-IA-v1"/>
    <property type="match status" value="1"/>
</dbReference>
<dbReference type="SUPFAM" id="SSF56784">
    <property type="entry name" value="HAD-like"/>
    <property type="match status" value="1"/>
</dbReference>
<dbReference type="AlphaFoldDB" id="I0IQU7"/>
<reference evidence="6" key="2">
    <citation type="submission" date="2012-03" db="EMBL/GenBank/DDBJ databases">
        <title>The complete genome sequence of the pioneer microbe on fresh volcanic deposit, Leptospirillum ferrooxidans strain C2-3.</title>
        <authorList>
            <person name="Fujimura R."/>
            <person name="Sato Y."/>
            <person name="Nishizawa T."/>
            <person name="Nanba K."/>
            <person name="Oshima K."/>
            <person name="Hattori M."/>
            <person name="Kamijo T."/>
            <person name="Ohta H."/>
        </authorList>
    </citation>
    <scope>NUCLEOTIDE SEQUENCE [LARGE SCALE GENOMIC DNA]</scope>
    <source>
        <strain evidence="6">C2-3</strain>
    </source>
</reference>
<dbReference type="SFLD" id="SFLDG01135">
    <property type="entry name" value="C1.5.6:_HAD__Beta-PGM__Phospha"/>
    <property type="match status" value="1"/>
</dbReference>
<dbReference type="InterPro" id="IPR050155">
    <property type="entry name" value="HAD-like_hydrolase_sf"/>
</dbReference>
<dbReference type="KEGG" id="lfc:LFE_1970"/>
<proteinExistence type="inferred from homology"/>
<evidence type="ECO:0000313" key="6">
    <source>
        <dbReference type="Proteomes" id="UP000007382"/>
    </source>
</evidence>
<dbReference type="eggNOG" id="COG0546">
    <property type="taxonomic scope" value="Bacteria"/>
</dbReference>
<dbReference type="Proteomes" id="UP000007382">
    <property type="component" value="Chromosome"/>
</dbReference>
<comment type="similarity">
    <text evidence="3">Belongs to the HAD-like hydrolase superfamily. CbbY/CbbZ/Gph/YieH family.</text>
</comment>
<dbReference type="SFLD" id="SFLDS00003">
    <property type="entry name" value="Haloacid_Dehalogenase"/>
    <property type="match status" value="1"/>
</dbReference>
<gene>
    <name evidence="5" type="ordered locus">LFE_1970</name>
</gene>
<dbReference type="InterPro" id="IPR023214">
    <property type="entry name" value="HAD_sf"/>
</dbReference>
<comment type="catalytic activity">
    <reaction evidence="1">
        <text>2-phosphoglycolate + H2O = glycolate + phosphate</text>
        <dbReference type="Rhea" id="RHEA:14369"/>
        <dbReference type="ChEBI" id="CHEBI:15377"/>
        <dbReference type="ChEBI" id="CHEBI:29805"/>
        <dbReference type="ChEBI" id="CHEBI:43474"/>
        <dbReference type="ChEBI" id="CHEBI:58033"/>
        <dbReference type="EC" id="3.1.3.18"/>
    </reaction>
</comment>
<reference evidence="5 6" key="1">
    <citation type="journal article" date="2012" name="J. Bacteriol.">
        <title>Complete Genome Sequence of Leptospirillum ferrooxidans Strain C2-3, Isolated from a Fresh Volcanic Ash Deposit on the Island of Miyake, Japan.</title>
        <authorList>
            <person name="Fujimura R."/>
            <person name="Sato Y."/>
            <person name="Nishizawa T."/>
            <person name="Oshima K."/>
            <person name="Kim S.-W."/>
            <person name="Hattori M."/>
            <person name="Kamijo T."/>
            <person name="Ohta H."/>
        </authorList>
    </citation>
    <scope>NUCLEOTIDE SEQUENCE [LARGE SCALE GENOMIC DNA]</scope>
    <source>
        <strain evidence="5 6">C2-3</strain>
    </source>
</reference>
<dbReference type="Gene3D" id="3.40.50.1000">
    <property type="entry name" value="HAD superfamily/HAD-like"/>
    <property type="match status" value="1"/>
</dbReference>
<dbReference type="EMBL" id="AP012342">
    <property type="protein sequence ID" value="BAM07646.1"/>
    <property type="molecule type" value="Genomic_DNA"/>
</dbReference>